<dbReference type="KEGG" id="pchi:PC41400_25155"/>
<dbReference type="OrthoDB" id="1840305at2"/>
<name>A0A410X2E9_9BACL</name>
<dbReference type="GeneID" id="95378083"/>
<dbReference type="InterPro" id="IPR037523">
    <property type="entry name" value="VOC_core"/>
</dbReference>
<reference evidence="2 5" key="2">
    <citation type="submission" date="2022-05" db="EMBL/GenBank/DDBJ databases">
        <title>Genome Sequencing of Bee-Associated Microbes.</title>
        <authorList>
            <person name="Dunlap C."/>
        </authorList>
    </citation>
    <scope>NUCLEOTIDE SEQUENCE [LARGE SCALE GENOMIC DNA]</scope>
    <source>
        <strain evidence="2 5">NRRL B-23120</strain>
    </source>
</reference>
<dbReference type="Proteomes" id="UP000288943">
    <property type="component" value="Chromosome"/>
</dbReference>
<organism evidence="3 4">
    <name type="scientific">Paenibacillus chitinolyticus</name>
    <dbReference type="NCBI Taxonomy" id="79263"/>
    <lineage>
        <taxon>Bacteria</taxon>
        <taxon>Bacillati</taxon>
        <taxon>Bacillota</taxon>
        <taxon>Bacilli</taxon>
        <taxon>Bacillales</taxon>
        <taxon>Paenibacillaceae</taxon>
        <taxon>Paenibacillus</taxon>
    </lineage>
</organism>
<dbReference type="RefSeq" id="WP_042233316.1">
    <property type="nucleotide sequence ID" value="NZ_CP026520.1"/>
</dbReference>
<dbReference type="Proteomes" id="UP001527202">
    <property type="component" value="Unassembled WGS sequence"/>
</dbReference>
<dbReference type="PROSITE" id="PS51819">
    <property type="entry name" value="VOC"/>
    <property type="match status" value="1"/>
</dbReference>
<dbReference type="Gene3D" id="3.10.180.10">
    <property type="entry name" value="2,3-Dihydroxybiphenyl 1,2-Dioxygenase, domain 1"/>
    <property type="match status" value="1"/>
</dbReference>
<proteinExistence type="predicted"/>
<keyword evidence="5" id="KW-1185">Reference proteome</keyword>
<evidence type="ECO:0000313" key="4">
    <source>
        <dbReference type="Proteomes" id="UP000288943"/>
    </source>
</evidence>
<dbReference type="AlphaFoldDB" id="A0A410X2E9"/>
<dbReference type="Pfam" id="PF00903">
    <property type="entry name" value="Glyoxalase"/>
    <property type="match status" value="1"/>
</dbReference>
<evidence type="ECO:0000313" key="3">
    <source>
        <dbReference type="EMBL" id="QAV20792.1"/>
    </source>
</evidence>
<keyword evidence="3" id="KW-0223">Dioxygenase</keyword>
<evidence type="ECO:0000313" key="5">
    <source>
        <dbReference type="Proteomes" id="UP001527202"/>
    </source>
</evidence>
<evidence type="ECO:0000313" key="2">
    <source>
        <dbReference type="EMBL" id="MCY9597362.1"/>
    </source>
</evidence>
<feature type="domain" description="VOC" evidence="1">
    <location>
        <begin position="4"/>
        <end position="124"/>
    </location>
</feature>
<dbReference type="InterPro" id="IPR029068">
    <property type="entry name" value="Glyas_Bleomycin-R_OHBP_Dase"/>
</dbReference>
<sequence length="126" mass="14402">MTKGFTSCLQIFPVPRPGETAVFYERLGFRAVYYLEASEPHVCLYKDAVEIVLTKSKLDEVVPNRVVHGYGYDAYLITDSQEEIEAELVRLGVKIVRPLSVTDYDNRELVFEDIDGRWIAVGKKQN</sequence>
<gene>
    <name evidence="2" type="ORF">M5X16_16495</name>
    <name evidence="3" type="ORF">PC41400_25155</name>
</gene>
<accession>A0A410X2E9</accession>
<keyword evidence="3" id="KW-0560">Oxidoreductase</keyword>
<dbReference type="EMBL" id="CP026520">
    <property type="protein sequence ID" value="QAV20792.1"/>
    <property type="molecule type" value="Genomic_DNA"/>
</dbReference>
<protein>
    <submittedName>
        <fullName evidence="3">Glyoxalase/bleomycin resistance/dioxygenase family protein</fullName>
    </submittedName>
</protein>
<dbReference type="SUPFAM" id="SSF54593">
    <property type="entry name" value="Glyoxalase/Bleomycin resistance protein/Dihydroxybiphenyl dioxygenase"/>
    <property type="match status" value="1"/>
</dbReference>
<evidence type="ECO:0000259" key="1">
    <source>
        <dbReference type="PROSITE" id="PS51819"/>
    </source>
</evidence>
<dbReference type="GO" id="GO:0051213">
    <property type="term" value="F:dioxygenase activity"/>
    <property type="evidence" value="ECO:0007669"/>
    <property type="project" value="UniProtKB-KW"/>
</dbReference>
<dbReference type="EMBL" id="JAMDMJ010000020">
    <property type="protein sequence ID" value="MCY9597362.1"/>
    <property type="molecule type" value="Genomic_DNA"/>
</dbReference>
<reference evidence="3 4" key="1">
    <citation type="submission" date="2018-01" db="EMBL/GenBank/DDBJ databases">
        <title>The whole genome sequencing and assembly of Paenibacillus chitinolyticus KCCM 41400 strain.</title>
        <authorList>
            <person name="Kim J.-Y."/>
            <person name="Park M.-K."/>
            <person name="Lee Y.-J."/>
            <person name="Yi H."/>
            <person name="Bahn Y.-S."/>
            <person name="Kim J.F."/>
            <person name="Lee D.-W."/>
        </authorList>
    </citation>
    <scope>NUCLEOTIDE SEQUENCE [LARGE SCALE GENOMIC DNA]</scope>
    <source>
        <strain evidence="3 4">KCCM 41400</strain>
    </source>
</reference>
<dbReference type="InterPro" id="IPR004360">
    <property type="entry name" value="Glyas_Fos-R_dOase_dom"/>
</dbReference>